<protein>
    <recommendedName>
        <fullName evidence="9">Cytochrome P450</fullName>
    </recommendedName>
</protein>
<dbReference type="GO" id="GO:0005506">
    <property type="term" value="F:iron ion binding"/>
    <property type="evidence" value="ECO:0007669"/>
    <property type="project" value="InterPro"/>
</dbReference>
<keyword evidence="5" id="KW-0503">Monooxygenase</keyword>
<evidence type="ECO:0000256" key="3">
    <source>
        <dbReference type="ARBA" id="ARBA00023002"/>
    </source>
</evidence>
<dbReference type="InterPro" id="IPR001128">
    <property type="entry name" value="Cyt_P450"/>
</dbReference>
<accession>W3VIS2</accession>
<evidence type="ECO:0008006" key="9">
    <source>
        <dbReference type="Google" id="ProtNLM"/>
    </source>
</evidence>
<evidence type="ECO:0000313" key="8">
    <source>
        <dbReference type="Proteomes" id="UP000019462"/>
    </source>
</evidence>
<dbReference type="GO" id="GO:0004497">
    <property type="term" value="F:monooxygenase activity"/>
    <property type="evidence" value="ECO:0007669"/>
    <property type="project" value="UniProtKB-KW"/>
</dbReference>
<evidence type="ECO:0000313" key="7">
    <source>
        <dbReference type="EMBL" id="ETS60641.1"/>
    </source>
</evidence>
<dbReference type="AlphaFoldDB" id="W3VIS2"/>
<dbReference type="PROSITE" id="PS00086">
    <property type="entry name" value="CYTOCHROME_P450"/>
    <property type="match status" value="1"/>
</dbReference>
<keyword evidence="3 5" id="KW-0560">Oxidoreductase</keyword>
<evidence type="ECO:0000256" key="6">
    <source>
        <dbReference type="SAM" id="MobiDB-lite"/>
    </source>
</evidence>
<organism evidence="7 8">
    <name type="scientific">Moesziomyces aphidis</name>
    <name type="common">Pseudozyma aphidis</name>
    <dbReference type="NCBI Taxonomy" id="84754"/>
    <lineage>
        <taxon>Eukaryota</taxon>
        <taxon>Fungi</taxon>
        <taxon>Dikarya</taxon>
        <taxon>Basidiomycota</taxon>
        <taxon>Ustilaginomycotina</taxon>
        <taxon>Ustilaginomycetes</taxon>
        <taxon>Ustilaginales</taxon>
        <taxon>Ustilaginaceae</taxon>
        <taxon>Moesziomyces</taxon>
    </lineage>
</organism>
<reference evidence="7 8" key="1">
    <citation type="journal article" date="2014" name="Genome Announc.">
        <title>Genome sequence of the basidiomycetous fungus Pseudozyma aphidis DSM70725, an efficient producer of biosurfactant mannosylerythritol lipids.</title>
        <authorList>
            <person name="Lorenz S."/>
            <person name="Guenther M."/>
            <person name="Grumaz C."/>
            <person name="Rupp S."/>
            <person name="Zibek S."/>
            <person name="Sohn K."/>
        </authorList>
    </citation>
    <scope>NUCLEOTIDE SEQUENCE [LARGE SCALE GENOMIC DNA]</scope>
    <source>
        <strain evidence="8">ATCC 32657 / CBS 517.83 / DSM 70725 / JCM 10318 / NBRC 10182 / NRRL Y-7954 / St-0401</strain>
    </source>
</reference>
<evidence type="ECO:0000256" key="1">
    <source>
        <dbReference type="ARBA" id="ARBA00001971"/>
    </source>
</evidence>
<dbReference type="GO" id="GO:0016705">
    <property type="term" value="F:oxidoreductase activity, acting on paired donors, with incorporation or reduction of molecular oxygen"/>
    <property type="evidence" value="ECO:0007669"/>
    <property type="project" value="InterPro"/>
</dbReference>
<sequence length="526" mass="59118">MTHPRLATYLAKGVSQTPLPPVAIALLDSLGEGAVFRWLVPLVVLSILLTRIAPSSSKGVNLATPFWKIGSPPAGLNLSGDAKDTRFSRFSHGEELSDEWRSRYGTQPHWTRNGGVTEVVLSTPAQVMSFYHRDAKLHTKRDSIGFGHYFGRLLGKCVGAIDGERWTLLRGIFDPHFTHRVSLSLGPAMLGLVEDWAESLSDSGGLSSFDLEAIEATSKLPFKIISLAIFGHVVLEEENFERLWSMVKLHEEIFQYAALHRWAKHAAYQACFWTRANRIMGQFQREFAQFCLDMVAKDTNSPAAEMHSRVKDKTMTMDEFTQTIDEILFANIDVTAAVIAWTLIHIAQTPGVQPWLLQDFVTQESATTRPDVLFSDYICATDTILHWTIMESMRLSPPTFFSLPEQSGQHKVLPGGGVLPAGTPVIIDAWTLNRRSEVWGTDSLEFDPTRFRDLKASDYRYSLWRFGMGPRKCVGQFFADKIIKMAVYSVLKRYDLKVHGDAPSPRHDRMTNTPQGRLLFTPRSLG</sequence>
<keyword evidence="2 5" id="KW-0479">Metal-binding</keyword>
<proteinExistence type="inferred from homology"/>
<dbReference type="InterPro" id="IPR050121">
    <property type="entry name" value="Cytochrome_P450_monoxygenase"/>
</dbReference>
<dbReference type="Proteomes" id="UP000019462">
    <property type="component" value="Unassembled WGS sequence"/>
</dbReference>
<keyword evidence="5" id="KW-0349">Heme</keyword>
<name>W3VIS2_MOEAP</name>
<dbReference type="SUPFAM" id="SSF48264">
    <property type="entry name" value="Cytochrome P450"/>
    <property type="match status" value="1"/>
</dbReference>
<dbReference type="GO" id="GO:0020037">
    <property type="term" value="F:heme binding"/>
    <property type="evidence" value="ECO:0007669"/>
    <property type="project" value="InterPro"/>
</dbReference>
<dbReference type="Pfam" id="PF00067">
    <property type="entry name" value="p450"/>
    <property type="match status" value="1"/>
</dbReference>
<dbReference type="InterPro" id="IPR017972">
    <property type="entry name" value="Cyt_P450_CS"/>
</dbReference>
<dbReference type="HOGENOM" id="CLU_042557_2_0_1"/>
<evidence type="ECO:0000256" key="4">
    <source>
        <dbReference type="ARBA" id="ARBA00023004"/>
    </source>
</evidence>
<dbReference type="InterPro" id="IPR036396">
    <property type="entry name" value="Cyt_P450_sf"/>
</dbReference>
<keyword evidence="8" id="KW-1185">Reference proteome</keyword>
<comment type="similarity">
    <text evidence="5">Belongs to the cytochrome P450 family.</text>
</comment>
<dbReference type="EMBL" id="AWNI01000027">
    <property type="protein sequence ID" value="ETS60641.1"/>
    <property type="molecule type" value="Genomic_DNA"/>
</dbReference>
<dbReference type="PRINTS" id="PR00385">
    <property type="entry name" value="P450"/>
</dbReference>
<dbReference type="PANTHER" id="PTHR24305:SF235">
    <property type="entry name" value="CYTOCHROME P450 MONOOXYGENASE APDB-RELATED"/>
    <property type="match status" value="1"/>
</dbReference>
<gene>
    <name evidence="7" type="ORF">PaG_05285</name>
</gene>
<dbReference type="Gene3D" id="1.10.630.10">
    <property type="entry name" value="Cytochrome P450"/>
    <property type="match status" value="1"/>
</dbReference>
<dbReference type="GO" id="GO:0044550">
    <property type="term" value="P:secondary metabolite biosynthetic process"/>
    <property type="evidence" value="ECO:0007669"/>
    <property type="project" value="UniProtKB-ARBA"/>
</dbReference>
<comment type="cofactor">
    <cofactor evidence="1">
        <name>heme</name>
        <dbReference type="ChEBI" id="CHEBI:30413"/>
    </cofactor>
</comment>
<feature type="region of interest" description="Disordered" evidence="6">
    <location>
        <begin position="502"/>
        <end position="526"/>
    </location>
</feature>
<keyword evidence="4 5" id="KW-0408">Iron</keyword>
<dbReference type="OrthoDB" id="2551907at2759"/>
<dbReference type="PANTHER" id="PTHR24305">
    <property type="entry name" value="CYTOCHROME P450"/>
    <property type="match status" value="1"/>
</dbReference>
<comment type="caution">
    <text evidence="7">The sequence shown here is derived from an EMBL/GenBank/DDBJ whole genome shotgun (WGS) entry which is preliminary data.</text>
</comment>
<evidence type="ECO:0000256" key="2">
    <source>
        <dbReference type="ARBA" id="ARBA00022723"/>
    </source>
</evidence>
<evidence type="ECO:0000256" key="5">
    <source>
        <dbReference type="RuleBase" id="RU000461"/>
    </source>
</evidence>